<name>A0A812QCC8_9DINO</name>
<dbReference type="AlphaFoldDB" id="A0A812QCC8"/>
<sequence length="263" mass="28899">DDPHTAPDAVMCDLQTLSGLPEGPPTLAELFQWPSWVAWKLQEVSPDAKAMFDRVRANAASLICTSEFSGMGTAEVSLELGLQGFQDQGVKLSRRGKCSLHAADKAPACVEMMKGLASPPVHIHDDINGRLSRTSFQALDAVEKWAAEQVLALNNDKANQEALGNEILEKYLAVLSREHAFLTHGMCHQHPRKTCPLPHTSLKKLRMKHKKLLSMNVSGTECYDVSSMGRQRGLTGQTARTLALWIAQRRLALEAGAACRLFF</sequence>
<protein>
    <submittedName>
        <fullName evidence="1">Uncharacterized protein</fullName>
    </submittedName>
</protein>
<reference evidence="1" key="1">
    <citation type="submission" date="2021-02" db="EMBL/GenBank/DDBJ databases">
        <authorList>
            <person name="Dougan E. K."/>
            <person name="Rhodes N."/>
            <person name="Thang M."/>
            <person name="Chan C."/>
        </authorList>
    </citation>
    <scope>NUCLEOTIDE SEQUENCE</scope>
</reference>
<evidence type="ECO:0000313" key="2">
    <source>
        <dbReference type="Proteomes" id="UP000604046"/>
    </source>
</evidence>
<organism evidence="1 2">
    <name type="scientific">Symbiodinium natans</name>
    <dbReference type="NCBI Taxonomy" id="878477"/>
    <lineage>
        <taxon>Eukaryota</taxon>
        <taxon>Sar</taxon>
        <taxon>Alveolata</taxon>
        <taxon>Dinophyceae</taxon>
        <taxon>Suessiales</taxon>
        <taxon>Symbiodiniaceae</taxon>
        <taxon>Symbiodinium</taxon>
    </lineage>
</organism>
<accession>A0A812QCC8</accession>
<comment type="caution">
    <text evidence="1">The sequence shown here is derived from an EMBL/GenBank/DDBJ whole genome shotgun (WGS) entry which is preliminary data.</text>
</comment>
<feature type="non-terminal residue" evidence="1">
    <location>
        <position position="263"/>
    </location>
</feature>
<keyword evidence="2" id="KW-1185">Reference proteome</keyword>
<dbReference type="EMBL" id="CAJNDS010002235">
    <property type="protein sequence ID" value="CAE7386927.1"/>
    <property type="molecule type" value="Genomic_DNA"/>
</dbReference>
<dbReference type="Proteomes" id="UP000604046">
    <property type="component" value="Unassembled WGS sequence"/>
</dbReference>
<proteinExistence type="predicted"/>
<evidence type="ECO:0000313" key="1">
    <source>
        <dbReference type="EMBL" id="CAE7386927.1"/>
    </source>
</evidence>
<dbReference type="OrthoDB" id="448253at2759"/>
<gene>
    <name evidence="1" type="ORF">SNAT2548_LOCUS21101</name>
</gene>